<accession>A0A4R3HS22</accession>
<dbReference type="Proteomes" id="UP000295382">
    <property type="component" value="Unassembled WGS sequence"/>
</dbReference>
<keyword evidence="1" id="KW-0472">Membrane</keyword>
<feature type="transmembrane region" description="Helical" evidence="1">
    <location>
        <begin position="111"/>
        <end position="130"/>
    </location>
</feature>
<feature type="transmembrane region" description="Helical" evidence="1">
    <location>
        <begin position="172"/>
        <end position="196"/>
    </location>
</feature>
<organism evidence="2 3">
    <name type="scientific">Paucimonas lemoignei</name>
    <name type="common">Pseudomonas lemoignei</name>
    <dbReference type="NCBI Taxonomy" id="29443"/>
    <lineage>
        <taxon>Bacteria</taxon>
        <taxon>Pseudomonadati</taxon>
        <taxon>Pseudomonadota</taxon>
        <taxon>Betaproteobacteria</taxon>
        <taxon>Burkholderiales</taxon>
        <taxon>Burkholderiaceae</taxon>
        <taxon>Paucimonas</taxon>
    </lineage>
</organism>
<gene>
    <name evidence="2" type="ORF">EDC30_11125</name>
</gene>
<feature type="transmembrane region" description="Helical" evidence="1">
    <location>
        <begin position="384"/>
        <end position="412"/>
    </location>
</feature>
<feature type="transmembrane region" description="Helical" evidence="1">
    <location>
        <begin position="208"/>
        <end position="229"/>
    </location>
</feature>
<sequence length="579" mass="66321">MITILNRMRSALPYLLITIVVLLAHGLLVFNNGVFWDDWLVKGFLDDGNWYLLRDMTSEMGLPILAYFFGGLKLFGLSDHFKTVALLLIIFSAFCIYQAGSQTSWLSRPEALLIAIVSAVYPAFQTTVLLSTLQYLFFYFLFLFAILLSFIAEKNSTYKSHKVLLALTASLLFFLSFNLNSLLVYYFPFLALLSLYIKEQRQFSWTKIITFISVRRAHLVVLPFAYWVIKKLFFPTHGLYEKYNALDLNAYSAIIRIRQTITTAAHKQTSNSLYQLLELPFLWGALLVSTYVLYSRFKSTHNGFIDFGVQIAPHKRESKWLFVFGLLLLVSGIFPYAMAGIVPSTSGWNTRHSLLIGLPMAVLIAAALRYLCNREFKSFHNKSGVIVPELISALVASSLIFAFVISSISFYVDWQARAIKDQSVREQLSQQIHLKPFSIYWIKDDFLVGGDTYYNFYEWSSMFKKIWGGQSRIAMQLEYLGRPISHKLPPPKVFSNRYNLAEFNPKGRQICLNIRPGFPELSKKDLVLQYFYLRARAFFYAGSQTAPLNEFLNRAARIDTKVISTDEAALDPAEVCSRS</sequence>
<protein>
    <recommendedName>
        <fullName evidence="4">Glycosyltransferase RgtA/B/C/D-like domain-containing protein</fullName>
    </recommendedName>
</protein>
<proteinExistence type="predicted"/>
<feature type="transmembrane region" description="Helical" evidence="1">
    <location>
        <begin position="135"/>
        <end position="152"/>
    </location>
</feature>
<evidence type="ECO:0000313" key="2">
    <source>
        <dbReference type="EMBL" id="TCS35112.1"/>
    </source>
</evidence>
<feature type="transmembrane region" description="Helical" evidence="1">
    <location>
        <begin position="320"/>
        <end position="342"/>
    </location>
</feature>
<name>A0A4R3HS22_PAULE</name>
<dbReference type="EMBL" id="SLZQ01000011">
    <property type="protein sequence ID" value="TCS35112.1"/>
    <property type="molecule type" value="Genomic_DNA"/>
</dbReference>
<keyword evidence="1" id="KW-0812">Transmembrane</keyword>
<keyword evidence="3" id="KW-1185">Reference proteome</keyword>
<reference evidence="2 3" key="1">
    <citation type="submission" date="2019-03" db="EMBL/GenBank/DDBJ databases">
        <title>Genomic Encyclopedia of Type Strains, Phase IV (KMG-IV): sequencing the most valuable type-strain genomes for metagenomic binning, comparative biology and taxonomic classification.</title>
        <authorList>
            <person name="Goeker M."/>
        </authorList>
    </citation>
    <scope>NUCLEOTIDE SEQUENCE [LARGE SCALE GENOMIC DNA]</scope>
    <source>
        <strain evidence="2 3">DSM 7445</strain>
    </source>
</reference>
<keyword evidence="1" id="KW-1133">Transmembrane helix</keyword>
<feature type="transmembrane region" description="Helical" evidence="1">
    <location>
        <begin position="81"/>
        <end position="99"/>
    </location>
</feature>
<evidence type="ECO:0000313" key="3">
    <source>
        <dbReference type="Proteomes" id="UP000295382"/>
    </source>
</evidence>
<evidence type="ECO:0008006" key="4">
    <source>
        <dbReference type="Google" id="ProtNLM"/>
    </source>
</evidence>
<comment type="caution">
    <text evidence="2">The sequence shown here is derived from an EMBL/GenBank/DDBJ whole genome shotgun (WGS) entry which is preliminary data.</text>
</comment>
<feature type="transmembrane region" description="Helical" evidence="1">
    <location>
        <begin position="354"/>
        <end position="372"/>
    </location>
</feature>
<dbReference type="AlphaFoldDB" id="A0A4R3HS22"/>
<feature type="transmembrane region" description="Helical" evidence="1">
    <location>
        <begin position="273"/>
        <end position="294"/>
    </location>
</feature>
<feature type="transmembrane region" description="Helical" evidence="1">
    <location>
        <begin position="12"/>
        <end position="30"/>
    </location>
</feature>
<evidence type="ECO:0000256" key="1">
    <source>
        <dbReference type="SAM" id="Phobius"/>
    </source>
</evidence>